<organism evidence="2 3">
    <name type="scientific">Lactuca sativa</name>
    <name type="common">Garden lettuce</name>
    <dbReference type="NCBI Taxonomy" id="4236"/>
    <lineage>
        <taxon>Eukaryota</taxon>
        <taxon>Viridiplantae</taxon>
        <taxon>Streptophyta</taxon>
        <taxon>Embryophyta</taxon>
        <taxon>Tracheophyta</taxon>
        <taxon>Spermatophyta</taxon>
        <taxon>Magnoliopsida</taxon>
        <taxon>eudicotyledons</taxon>
        <taxon>Gunneridae</taxon>
        <taxon>Pentapetalae</taxon>
        <taxon>asterids</taxon>
        <taxon>campanulids</taxon>
        <taxon>Asterales</taxon>
        <taxon>Asteraceae</taxon>
        <taxon>Cichorioideae</taxon>
        <taxon>Cichorieae</taxon>
        <taxon>Lactucinae</taxon>
        <taxon>Lactuca</taxon>
    </lineage>
</organism>
<reference evidence="2 3" key="1">
    <citation type="journal article" date="2017" name="Nat. Commun.">
        <title>Genome assembly with in vitro proximity ligation data and whole-genome triplication in lettuce.</title>
        <authorList>
            <person name="Reyes-Chin-Wo S."/>
            <person name="Wang Z."/>
            <person name="Yang X."/>
            <person name="Kozik A."/>
            <person name="Arikit S."/>
            <person name="Song C."/>
            <person name="Xia L."/>
            <person name="Froenicke L."/>
            <person name="Lavelle D.O."/>
            <person name="Truco M.J."/>
            <person name="Xia R."/>
            <person name="Zhu S."/>
            <person name="Xu C."/>
            <person name="Xu H."/>
            <person name="Xu X."/>
            <person name="Cox K."/>
            <person name="Korf I."/>
            <person name="Meyers B.C."/>
            <person name="Michelmore R.W."/>
        </authorList>
    </citation>
    <scope>NUCLEOTIDE SEQUENCE [LARGE SCALE GENOMIC DNA]</scope>
    <source>
        <strain evidence="3">cv. Salinas</strain>
        <tissue evidence="2">Seedlings</tissue>
    </source>
</reference>
<sequence>MMMNGRSPICFSTTAILSLSIILMMMTTMVKECAGWMTPCNGSTTAECNHVFEIDEELEFLMDTEVHRWILKETKNSGDIYGSLEKHNPACGKSCSGKEVYDIGRKCTANYNCKEQ</sequence>
<protein>
    <submittedName>
        <fullName evidence="2">Uncharacterized protein</fullName>
    </submittedName>
</protein>
<proteinExistence type="predicted"/>
<keyword evidence="1" id="KW-0732">Signal</keyword>
<dbReference type="AlphaFoldDB" id="A0A9R1VM42"/>
<evidence type="ECO:0000313" key="3">
    <source>
        <dbReference type="Proteomes" id="UP000235145"/>
    </source>
</evidence>
<gene>
    <name evidence="2" type="ORF">LSAT_V11C400222560</name>
</gene>
<evidence type="ECO:0000313" key="2">
    <source>
        <dbReference type="EMBL" id="KAJ0208775.1"/>
    </source>
</evidence>
<evidence type="ECO:0000256" key="1">
    <source>
        <dbReference type="SAM" id="SignalP"/>
    </source>
</evidence>
<feature type="chain" id="PRO_5040168999" evidence="1">
    <location>
        <begin position="36"/>
        <end position="116"/>
    </location>
</feature>
<dbReference type="EMBL" id="NBSK02000004">
    <property type="protein sequence ID" value="KAJ0208775.1"/>
    <property type="molecule type" value="Genomic_DNA"/>
</dbReference>
<feature type="signal peptide" evidence="1">
    <location>
        <begin position="1"/>
        <end position="35"/>
    </location>
</feature>
<dbReference type="Proteomes" id="UP000235145">
    <property type="component" value="Unassembled WGS sequence"/>
</dbReference>
<name>A0A9R1VM42_LACSA</name>
<comment type="caution">
    <text evidence="2">The sequence shown here is derived from an EMBL/GenBank/DDBJ whole genome shotgun (WGS) entry which is preliminary data.</text>
</comment>
<accession>A0A9R1VM42</accession>
<keyword evidence="3" id="KW-1185">Reference proteome</keyword>